<evidence type="ECO:0000256" key="3">
    <source>
        <dbReference type="ARBA" id="ARBA00006958"/>
    </source>
</evidence>
<dbReference type="InterPro" id="IPR028002">
    <property type="entry name" value="Myb_DNA-bind_5"/>
</dbReference>
<evidence type="ECO:0000313" key="17">
    <source>
        <dbReference type="EMBL" id="KAJ8969667.1"/>
    </source>
</evidence>
<evidence type="ECO:0000256" key="4">
    <source>
        <dbReference type="ARBA" id="ARBA00011764"/>
    </source>
</evidence>
<evidence type="ECO:0000256" key="6">
    <source>
        <dbReference type="ARBA" id="ARBA00022722"/>
    </source>
</evidence>
<feature type="domain" description="DDE Tnp4" evidence="15">
    <location>
        <begin position="511"/>
        <end position="639"/>
    </location>
</feature>
<feature type="coiled-coil region" evidence="13">
    <location>
        <begin position="45"/>
        <end position="72"/>
    </location>
</feature>
<keyword evidence="10" id="KW-0804">Transcription</keyword>
<proteinExistence type="inferred from homology"/>
<keyword evidence="13" id="KW-0175">Coiled coil</keyword>
<dbReference type="Pfam" id="PF13359">
    <property type="entry name" value="DDE_Tnp_4"/>
    <property type="match status" value="1"/>
</dbReference>
<evidence type="ECO:0000256" key="14">
    <source>
        <dbReference type="SAM" id="MobiDB-lite"/>
    </source>
</evidence>
<gene>
    <name evidence="17" type="ORF">NQ317_014739</name>
</gene>
<comment type="caution">
    <text evidence="17">The sequence shown here is derived from an EMBL/GenBank/DDBJ whole genome shotgun (WGS) entry which is preliminary data.</text>
</comment>
<reference evidence="17" key="1">
    <citation type="journal article" date="2023" name="Insect Mol. Biol.">
        <title>Genome sequencing provides insights into the evolution of gene families encoding plant cell wall-degrading enzymes in longhorned beetles.</title>
        <authorList>
            <person name="Shin N.R."/>
            <person name="Okamura Y."/>
            <person name="Kirsch R."/>
            <person name="Pauchet Y."/>
        </authorList>
    </citation>
    <scope>NUCLEOTIDE SEQUENCE</scope>
    <source>
        <strain evidence="17">MMC_N1</strain>
    </source>
</reference>
<protein>
    <recommendedName>
        <fullName evidence="5">Regulatory protein zeste</fullName>
    </recommendedName>
</protein>
<keyword evidence="18" id="KW-1185">Reference proteome</keyword>
<feature type="region of interest" description="Disordered" evidence="14">
    <location>
        <begin position="184"/>
        <end position="207"/>
    </location>
</feature>
<dbReference type="PANTHER" id="PTHR22930:SF289">
    <property type="entry name" value="DDE TNP4 DOMAIN-CONTAINING PROTEIN-RELATED"/>
    <property type="match status" value="1"/>
</dbReference>
<comment type="function">
    <text evidence="12">Involved in transvection phenomena (= synapsis-dependent gene expression), where the synaptic pairing of chromosomes carrying genes with which zeste interacts influences the expression of these genes. Zeste binds to DNA and stimulates transcription from a nearby promoter.</text>
</comment>
<evidence type="ECO:0000256" key="13">
    <source>
        <dbReference type="SAM" id="Coils"/>
    </source>
</evidence>
<comment type="similarity">
    <text evidence="3">Belongs to the HARBI1 family.</text>
</comment>
<keyword evidence="7" id="KW-0479">Metal-binding</keyword>
<comment type="cofactor">
    <cofactor evidence="1">
        <name>a divalent metal cation</name>
        <dbReference type="ChEBI" id="CHEBI:60240"/>
    </cofactor>
</comment>
<evidence type="ECO:0000256" key="1">
    <source>
        <dbReference type="ARBA" id="ARBA00001968"/>
    </source>
</evidence>
<keyword evidence="11" id="KW-0539">Nucleus</keyword>
<comment type="subunit">
    <text evidence="4">Self-associates forming complexes of several hundred monomers.</text>
</comment>
<evidence type="ECO:0000256" key="2">
    <source>
        <dbReference type="ARBA" id="ARBA00004123"/>
    </source>
</evidence>
<dbReference type="Pfam" id="PF13873">
    <property type="entry name" value="Myb_DNA-bind_5"/>
    <property type="match status" value="1"/>
</dbReference>
<evidence type="ECO:0000256" key="9">
    <source>
        <dbReference type="ARBA" id="ARBA00023015"/>
    </source>
</evidence>
<evidence type="ECO:0000256" key="10">
    <source>
        <dbReference type="ARBA" id="ARBA00023163"/>
    </source>
</evidence>
<evidence type="ECO:0000256" key="11">
    <source>
        <dbReference type="ARBA" id="ARBA00023242"/>
    </source>
</evidence>
<evidence type="ECO:0000256" key="12">
    <source>
        <dbReference type="ARBA" id="ARBA00025466"/>
    </source>
</evidence>
<evidence type="ECO:0000256" key="7">
    <source>
        <dbReference type="ARBA" id="ARBA00022723"/>
    </source>
</evidence>
<accession>A0ABQ9IZ61</accession>
<keyword evidence="8" id="KW-0378">Hydrolase</keyword>
<name>A0ABQ9IZ61_9CUCU</name>
<evidence type="ECO:0000256" key="5">
    <source>
        <dbReference type="ARBA" id="ARBA00016807"/>
    </source>
</evidence>
<dbReference type="InterPro" id="IPR045249">
    <property type="entry name" value="HARBI1-like"/>
</dbReference>
<evidence type="ECO:0000259" key="16">
    <source>
        <dbReference type="Pfam" id="PF13873"/>
    </source>
</evidence>
<comment type="subcellular location">
    <subcellularLocation>
        <location evidence="2">Nucleus</location>
    </subcellularLocation>
</comment>
<evidence type="ECO:0000313" key="18">
    <source>
        <dbReference type="Proteomes" id="UP001162164"/>
    </source>
</evidence>
<sequence>MRIIANKYASTLEDKKTDRTSTTQKEKTWKAIEDEFNASSSCSTYRNATCLKKCYENRKKKLRKALAEERKQTMLTGGGPPPKIIRGLDNPYDDDADESPINFNEKVNDEYDDVVVEYIDERDGAIAEKPLPLIFSSIYPRIVRKIPLHLQYKQNTRTSEVSLSGSDPKWKKYTPQHLQLPISAALTATEPKAASNNKTPKKDEMRDNIPLNIGRDDLITRQDNNLNIKTSFNISIQEGIRHKDDGVSVELWVEEVRSSASTLNPVLLYKKQNEIIDDYNLENNNFQVTAKAFMSDITNVYYNAWEKIIGPCEFKLFCSWDVDRAWQQNLQKVKDSEKRNSVSCSEMSDCRTLSSEFLREFIELYKELPFITKINSLRGGFRREHKKVVDSKRSGLRAGEVYVPSLWCYDLLLFALKIFAPGSYQLDVGSNWCLGVSQSSVSRCITEVTDALNNLAVFNTYVSFPQNTEQLQNIRRNFYEKYDFPGVVGCIDCTHIAIVPPVHDHPDYPEYLYVNRKGYHSINVIARYPGSTNDAFFWNSSNVQTLLRNLHQIGHRDYFLLGDSGYPLRTWLMTPLEYQPDPNSPHHIYNVIHKRVRTIIEHCNGLFKARFPCCLKDRVLHYTPEKACRIINACVVLHNLCILHNVHDPEPEDENADFGLYDALRAEFNVVDPLGRVNPELAEGRRKSRLKRISRALREIIVGYGNHRADWSAIIVESLLKNPSMKPILIDNSEKIK</sequence>
<organism evidence="17 18">
    <name type="scientific">Molorchus minor</name>
    <dbReference type="NCBI Taxonomy" id="1323400"/>
    <lineage>
        <taxon>Eukaryota</taxon>
        <taxon>Metazoa</taxon>
        <taxon>Ecdysozoa</taxon>
        <taxon>Arthropoda</taxon>
        <taxon>Hexapoda</taxon>
        <taxon>Insecta</taxon>
        <taxon>Pterygota</taxon>
        <taxon>Neoptera</taxon>
        <taxon>Endopterygota</taxon>
        <taxon>Coleoptera</taxon>
        <taxon>Polyphaga</taxon>
        <taxon>Cucujiformia</taxon>
        <taxon>Chrysomeloidea</taxon>
        <taxon>Cerambycidae</taxon>
        <taxon>Lamiinae</taxon>
        <taxon>Monochamini</taxon>
        <taxon>Molorchus</taxon>
    </lineage>
</organism>
<feature type="domain" description="Myb/SANT-like DNA-binding" evidence="16">
    <location>
        <begin position="6"/>
        <end position="67"/>
    </location>
</feature>
<keyword evidence="6" id="KW-0540">Nuclease</keyword>
<evidence type="ECO:0000259" key="15">
    <source>
        <dbReference type="Pfam" id="PF13359"/>
    </source>
</evidence>
<dbReference type="Proteomes" id="UP001162164">
    <property type="component" value="Unassembled WGS sequence"/>
</dbReference>
<evidence type="ECO:0000256" key="8">
    <source>
        <dbReference type="ARBA" id="ARBA00022801"/>
    </source>
</evidence>
<dbReference type="InterPro" id="IPR027806">
    <property type="entry name" value="HARBI1_dom"/>
</dbReference>
<dbReference type="EMBL" id="JAPWTJ010001754">
    <property type="protein sequence ID" value="KAJ8969667.1"/>
    <property type="molecule type" value="Genomic_DNA"/>
</dbReference>
<keyword evidence="9" id="KW-0805">Transcription regulation</keyword>
<dbReference type="PANTHER" id="PTHR22930">
    <property type="match status" value="1"/>
</dbReference>